<accession>A0A6M0RWZ2</accession>
<keyword evidence="3" id="KW-1185">Reference proteome</keyword>
<dbReference type="AlphaFoldDB" id="A0A6M0RWZ2"/>
<dbReference type="RefSeq" id="WP_163702945.1">
    <property type="nucleotide sequence ID" value="NZ_QXHD01000004.1"/>
</dbReference>
<protein>
    <submittedName>
        <fullName evidence="2">DUF4255 domain-containing protein</fullName>
    </submittedName>
</protein>
<reference evidence="2 3" key="1">
    <citation type="journal article" date="2020" name="Microb. Ecol.">
        <title>Ecogenomics of the Marine Benthic Filamentous Cyanobacterium Adonisia.</title>
        <authorList>
            <person name="Walter J.M."/>
            <person name="Coutinho F.H."/>
            <person name="Leomil L."/>
            <person name="Hargreaves P.I."/>
            <person name="Campeao M.E."/>
            <person name="Vieira V.V."/>
            <person name="Silva B.S."/>
            <person name="Fistarol G.O."/>
            <person name="Salomon P.S."/>
            <person name="Sawabe T."/>
            <person name="Mino S."/>
            <person name="Hosokawa M."/>
            <person name="Miyashita H."/>
            <person name="Maruyama F."/>
            <person name="van Verk M.C."/>
            <person name="Dutilh B.E."/>
            <person name="Thompson C.C."/>
            <person name="Thompson F.L."/>
        </authorList>
    </citation>
    <scope>NUCLEOTIDE SEQUENCE [LARGE SCALE GENOMIC DNA]</scope>
    <source>
        <strain evidence="2 3">CCMR0081</strain>
    </source>
</reference>
<dbReference type="EMBL" id="QXHD01000004">
    <property type="protein sequence ID" value="NEZ60410.1"/>
    <property type="molecule type" value="Genomic_DNA"/>
</dbReference>
<feature type="domain" description="Pvc16 N-terminal" evidence="1">
    <location>
        <begin position="9"/>
        <end position="194"/>
    </location>
</feature>
<dbReference type="InterPro" id="IPR025351">
    <property type="entry name" value="Pvc16_N"/>
</dbReference>
<evidence type="ECO:0000313" key="3">
    <source>
        <dbReference type="Proteomes" id="UP000481033"/>
    </source>
</evidence>
<organism evidence="2 3">
    <name type="scientific">Adonisia turfae CCMR0081</name>
    <dbReference type="NCBI Taxonomy" id="2292702"/>
    <lineage>
        <taxon>Bacteria</taxon>
        <taxon>Bacillati</taxon>
        <taxon>Cyanobacteriota</taxon>
        <taxon>Adonisia</taxon>
        <taxon>Adonisia turfae</taxon>
    </lineage>
</organism>
<evidence type="ECO:0000313" key="2">
    <source>
        <dbReference type="EMBL" id="NEZ60410.1"/>
    </source>
</evidence>
<evidence type="ECO:0000259" key="1">
    <source>
        <dbReference type="Pfam" id="PF14065"/>
    </source>
</evidence>
<name>A0A6M0RWZ2_9CYAN</name>
<proteinExistence type="predicted"/>
<dbReference type="Proteomes" id="UP000481033">
    <property type="component" value="Unassembled WGS sequence"/>
</dbReference>
<sequence length="425" mass="46204">MSNHLAIATVTATLQRLLQGAIQRDVDGARVTTLKPNSIGSSTPESGINLFLYQVAHNNALRNGDTATFRSKKGPIRRHSSLDLYYMLSAYGNDTELEPQRLLGSVVRTLSDKTVLTADMIDTAIVDSAFLANSDLTTQTQQININPVPMDMDELSKIWSTFFQAPYSLSLVYKVMAVVIDGEISTQKALPVRERYFGGMVPFPHQPVIEKVIAQSGPLSPIDEKTPLRILGKLLQGPNTQIKVGDAEIVPNSITDNEINVSLTDAPRLSLRAGIQSAQVIHYGGQQQSQHSSKIVNQSVLINSNALPFVLRPTVTSIKVVDIEGVDDDPRTGILQISTYLPVGAQQHVVLALNEWSTDAPVTYLFTASPRAADTDSLTISISGVKPGDYLVRLQVDGADSLLGVDTDPNSSTFNWFNSPRVVVK</sequence>
<comment type="caution">
    <text evidence="2">The sequence shown here is derived from an EMBL/GenBank/DDBJ whole genome shotgun (WGS) entry which is preliminary data.</text>
</comment>
<gene>
    <name evidence="2" type="ORF">DXZ20_33175</name>
</gene>
<dbReference type="Pfam" id="PF14065">
    <property type="entry name" value="Pvc16_N"/>
    <property type="match status" value="1"/>
</dbReference>